<feature type="region of interest" description="Disordered" evidence="1">
    <location>
        <begin position="117"/>
        <end position="139"/>
    </location>
</feature>
<accession>A0A9N9HF61</accession>
<name>A0A9N9HF61_9GLOM</name>
<keyword evidence="3" id="KW-1185">Reference proteome</keyword>
<feature type="compositionally biased region" description="Basic and acidic residues" evidence="1">
    <location>
        <begin position="23"/>
        <end position="36"/>
    </location>
</feature>
<comment type="caution">
    <text evidence="2">The sequence shown here is derived from an EMBL/GenBank/DDBJ whole genome shotgun (WGS) entry which is preliminary data.</text>
</comment>
<feature type="region of interest" description="Disordered" evidence="1">
    <location>
        <begin position="170"/>
        <end position="204"/>
    </location>
</feature>
<dbReference type="AlphaFoldDB" id="A0A9N9HF61"/>
<dbReference type="EMBL" id="CAJVPV010012337">
    <property type="protein sequence ID" value="CAG8669181.1"/>
    <property type="molecule type" value="Genomic_DNA"/>
</dbReference>
<gene>
    <name evidence="2" type="ORF">AMORRO_LOCUS10746</name>
</gene>
<evidence type="ECO:0000313" key="3">
    <source>
        <dbReference type="Proteomes" id="UP000789342"/>
    </source>
</evidence>
<evidence type="ECO:0000256" key="1">
    <source>
        <dbReference type="SAM" id="MobiDB-lite"/>
    </source>
</evidence>
<feature type="compositionally biased region" description="Basic and acidic residues" evidence="1">
    <location>
        <begin position="44"/>
        <end position="56"/>
    </location>
</feature>
<reference evidence="2" key="1">
    <citation type="submission" date="2021-06" db="EMBL/GenBank/DDBJ databases">
        <authorList>
            <person name="Kallberg Y."/>
            <person name="Tangrot J."/>
            <person name="Rosling A."/>
        </authorList>
    </citation>
    <scope>NUCLEOTIDE SEQUENCE</scope>
    <source>
        <strain evidence="2">CL551</strain>
    </source>
</reference>
<sequence length="204" mass="23542">MKEQPALYNLNYEEMCRKDSLLNEENHDKPGIKLHSDANGVEMSRNDEVMKEKSTNDDKLADKDHWWERYYGKKDMTISMYNNHQDDGDKVVLLIIGDGKYGDIYELTDGRPDVSGGGWGCHEDGGTITDDPPDKDKTEDKMKRGIVVINARKLWAPSISRKAGWCTEGWKEREREKKTQQKFNRQRYVPTTSLLKQAQKRDGG</sequence>
<organism evidence="2 3">
    <name type="scientific">Acaulospora morrowiae</name>
    <dbReference type="NCBI Taxonomy" id="94023"/>
    <lineage>
        <taxon>Eukaryota</taxon>
        <taxon>Fungi</taxon>
        <taxon>Fungi incertae sedis</taxon>
        <taxon>Mucoromycota</taxon>
        <taxon>Glomeromycotina</taxon>
        <taxon>Glomeromycetes</taxon>
        <taxon>Diversisporales</taxon>
        <taxon>Acaulosporaceae</taxon>
        <taxon>Acaulospora</taxon>
    </lineage>
</organism>
<evidence type="ECO:0000313" key="2">
    <source>
        <dbReference type="EMBL" id="CAG8669181.1"/>
    </source>
</evidence>
<protein>
    <submittedName>
        <fullName evidence="2">13831_t:CDS:1</fullName>
    </submittedName>
</protein>
<feature type="region of interest" description="Disordered" evidence="1">
    <location>
        <begin position="23"/>
        <end position="56"/>
    </location>
</feature>
<feature type="non-terminal residue" evidence="2">
    <location>
        <position position="204"/>
    </location>
</feature>
<proteinExistence type="predicted"/>
<feature type="compositionally biased region" description="Basic and acidic residues" evidence="1">
    <location>
        <begin position="170"/>
        <end position="179"/>
    </location>
</feature>
<dbReference type="Proteomes" id="UP000789342">
    <property type="component" value="Unassembled WGS sequence"/>
</dbReference>